<reference evidence="2 3" key="1">
    <citation type="journal article" date="2019" name="Nat. Ecol. Evol.">
        <title>Megaphylogeny resolves global patterns of mushroom evolution.</title>
        <authorList>
            <person name="Varga T."/>
            <person name="Krizsan K."/>
            <person name="Foldi C."/>
            <person name="Dima B."/>
            <person name="Sanchez-Garcia M."/>
            <person name="Sanchez-Ramirez S."/>
            <person name="Szollosi G.J."/>
            <person name="Szarkandi J.G."/>
            <person name="Papp V."/>
            <person name="Albert L."/>
            <person name="Andreopoulos W."/>
            <person name="Angelini C."/>
            <person name="Antonin V."/>
            <person name="Barry K.W."/>
            <person name="Bougher N.L."/>
            <person name="Buchanan P."/>
            <person name="Buyck B."/>
            <person name="Bense V."/>
            <person name="Catcheside P."/>
            <person name="Chovatia M."/>
            <person name="Cooper J."/>
            <person name="Damon W."/>
            <person name="Desjardin D."/>
            <person name="Finy P."/>
            <person name="Geml J."/>
            <person name="Haridas S."/>
            <person name="Hughes K."/>
            <person name="Justo A."/>
            <person name="Karasinski D."/>
            <person name="Kautmanova I."/>
            <person name="Kiss B."/>
            <person name="Kocsube S."/>
            <person name="Kotiranta H."/>
            <person name="LaButti K.M."/>
            <person name="Lechner B.E."/>
            <person name="Liimatainen K."/>
            <person name="Lipzen A."/>
            <person name="Lukacs Z."/>
            <person name="Mihaltcheva S."/>
            <person name="Morgado L.N."/>
            <person name="Niskanen T."/>
            <person name="Noordeloos M.E."/>
            <person name="Ohm R.A."/>
            <person name="Ortiz-Santana B."/>
            <person name="Ovrebo C."/>
            <person name="Racz N."/>
            <person name="Riley R."/>
            <person name="Savchenko A."/>
            <person name="Shiryaev A."/>
            <person name="Soop K."/>
            <person name="Spirin V."/>
            <person name="Szebenyi C."/>
            <person name="Tomsovsky M."/>
            <person name="Tulloss R.E."/>
            <person name="Uehling J."/>
            <person name="Grigoriev I.V."/>
            <person name="Vagvolgyi C."/>
            <person name="Papp T."/>
            <person name="Martin F.M."/>
            <person name="Miettinen O."/>
            <person name="Hibbett D.S."/>
            <person name="Nagy L.G."/>
        </authorList>
    </citation>
    <scope>NUCLEOTIDE SEQUENCE [LARGE SCALE GENOMIC DNA]</scope>
    <source>
        <strain evidence="2 3">CBS 166.37</strain>
    </source>
</reference>
<dbReference type="EMBL" id="ML213642">
    <property type="protein sequence ID" value="TFK33772.1"/>
    <property type="molecule type" value="Genomic_DNA"/>
</dbReference>
<dbReference type="OrthoDB" id="312874at2759"/>
<dbReference type="Proteomes" id="UP000308652">
    <property type="component" value="Unassembled WGS sequence"/>
</dbReference>
<organism evidence="2 3">
    <name type="scientific">Crucibulum laeve</name>
    <dbReference type="NCBI Taxonomy" id="68775"/>
    <lineage>
        <taxon>Eukaryota</taxon>
        <taxon>Fungi</taxon>
        <taxon>Dikarya</taxon>
        <taxon>Basidiomycota</taxon>
        <taxon>Agaricomycotina</taxon>
        <taxon>Agaricomycetes</taxon>
        <taxon>Agaricomycetidae</taxon>
        <taxon>Agaricales</taxon>
        <taxon>Agaricineae</taxon>
        <taxon>Nidulariaceae</taxon>
        <taxon>Crucibulum</taxon>
    </lineage>
</organism>
<proteinExistence type="predicted"/>
<dbReference type="Pfam" id="PF17667">
    <property type="entry name" value="Pkinase_fungal"/>
    <property type="match status" value="1"/>
</dbReference>
<protein>
    <recommendedName>
        <fullName evidence="1">Fungal-type protein kinase domain-containing protein</fullName>
    </recommendedName>
</protein>
<sequence>MKIHVPVVVKNERTQRSQDDALTELIRHSQSIFREQIDRRFVISLALHSDKLAVWLFDKSGILGINNLIDINKEPLALITIIRAFSFQDLSNIGWDPSMIIFNPHDPCNSMPSYRCTFGADYCTALTNWMIQT</sequence>
<feature type="domain" description="Fungal-type protein kinase" evidence="1">
    <location>
        <begin position="2"/>
        <end position="103"/>
    </location>
</feature>
<evidence type="ECO:0000259" key="1">
    <source>
        <dbReference type="Pfam" id="PF17667"/>
    </source>
</evidence>
<accession>A0A5C3LM65</accession>
<dbReference type="InterPro" id="IPR040976">
    <property type="entry name" value="Pkinase_fungal"/>
</dbReference>
<gene>
    <name evidence="2" type="ORF">BDQ12DRAFT_403292</name>
</gene>
<name>A0A5C3LM65_9AGAR</name>
<keyword evidence="3" id="KW-1185">Reference proteome</keyword>
<evidence type="ECO:0000313" key="2">
    <source>
        <dbReference type="EMBL" id="TFK33772.1"/>
    </source>
</evidence>
<dbReference type="AlphaFoldDB" id="A0A5C3LM65"/>
<dbReference type="STRING" id="68775.A0A5C3LM65"/>
<evidence type="ECO:0000313" key="3">
    <source>
        <dbReference type="Proteomes" id="UP000308652"/>
    </source>
</evidence>